<evidence type="ECO:0000313" key="2">
    <source>
        <dbReference type="Proteomes" id="UP001642260"/>
    </source>
</evidence>
<dbReference type="Proteomes" id="UP001642260">
    <property type="component" value="Unassembled WGS sequence"/>
</dbReference>
<dbReference type="EMBL" id="CAKOAT010358487">
    <property type="protein sequence ID" value="CAH8363385.1"/>
    <property type="molecule type" value="Genomic_DNA"/>
</dbReference>
<evidence type="ECO:0000313" key="1">
    <source>
        <dbReference type="EMBL" id="CAH8363385.1"/>
    </source>
</evidence>
<protein>
    <recommendedName>
        <fullName evidence="3">Ribosomal protein L33</fullName>
    </recommendedName>
</protein>
<sequence length="57" mass="6687">MAEYLAKKNPNSKTRISITTKCSSLLKQHRTRLSILRRCASATMLYPYPERERSKEE</sequence>
<comment type="caution">
    <text evidence="1">The sequence shown here is derived from an EMBL/GenBank/DDBJ whole genome shotgun (WGS) entry which is preliminary data.</text>
</comment>
<dbReference type="AlphaFoldDB" id="A0ABC8L3S5"/>
<name>A0ABC8L3S5_ERUVS</name>
<organism evidence="1 2">
    <name type="scientific">Eruca vesicaria subsp. sativa</name>
    <name type="common">Garden rocket</name>
    <name type="synonym">Eruca sativa</name>
    <dbReference type="NCBI Taxonomy" id="29727"/>
    <lineage>
        <taxon>Eukaryota</taxon>
        <taxon>Viridiplantae</taxon>
        <taxon>Streptophyta</taxon>
        <taxon>Embryophyta</taxon>
        <taxon>Tracheophyta</taxon>
        <taxon>Spermatophyta</taxon>
        <taxon>Magnoliopsida</taxon>
        <taxon>eudicotyledons</taxon>
        <taxon>Gunneridae</taxon>
        <taxon>Pentapetalae</taxon>
        <taxon>rosids</taxon>
        <taxon>malvids</taxon>
        <taxon>Brassicales</taxon>
        <taxon>Brassicaceae</taxon>
        <taxon>Brassiceae</taxon>
        <taxon>Eruca</taxon>
    </lineage>
</organism>
<keyword evidence="2" id="KW-1185">Reference proteome</keyword>
<evidence type="ECO:0008006" key="3">
    <source>
        <dbReference type="Google" id="ProtNLM"/>
    </source>
</evidence>
<accession>A0ABC8L3S5</accession>
<reference evidence="1 2" key="1">
    <citation type="submission" date="2022-03" db="EMBL/GenBank/DDBJ databases">
        <authorList>
            <person name="Macdonald S."/>
            <person name="Ahmed S."/>
            <person name="Newling K."/>
        </authorList>
    </citation>
    <scope>NUCLEOTIDE SEQUENCE [LARGE SCALE GENOMIC DNA]</scope>
</reference>
<gene>
    <name evidence="1" type="ORF">ERUC_LOCUS29141</name>
</gene>
<proteinExistence type="predicted"/>